<evidence type="ECO:0000259" key="4">
    <source>
        <dbReference type="Pfam" id="PF08545"/>
    </source>
</evidence>
<evidence type="ECO:0000313" key="5">
    <source>
        <dbReference type="EMBL" id="TBT96210.1"/>
    </source>
</evidence>
<organism evidence="5 6">
    <name type="scientific">Propioniciclava tarda</name>
    <dbReference type="NCBI Taxonomy" id="433330"/>
    <lineage>
        <taxon>Bacteria</taxon>
        <taxon>Bacillati</taxon>
        <taxon>Actinomycetota</taxon>
        <taxon>Actinomycetes</taxon>
        <taxon>Propionibacteriales</taxon>
        <taxon>Propionibacteriaceae</taxon>
        <taxon>Propioniciclava</taxon>
    </lineage>
</organism>
<dbReference type="PANTHER" id="PTHR34069:SF2">
    <property type="entry name" value="BETA-KETOACYL-[ACYL-CARRIER-PROTEIN] SYNTHASE III"/>
    <property type="match status" value="1"/>
</dbReference>
<feature type="domain" description="Beta-ketoacyl-[acyl-carrier-protein] synthase III C-terminal" evidence="3">
    <location>
        <begin position="255"/>
        <end position="338"/>
    </location>
</feature>
<reference evidence="5 6" key="1">
    <citation type="submission" date="2019-01" db="EMBL/GenBank/DDBJ databases">
        <title>Lactibacter flavus gen. nov., sp. nov., a novel bacterium of the family Propionibacteriaceae isolated from raw milk and dairy products.</title>
        <authorList>
            <person name="Huptas C."/>
            <person name="Wenning M."/>
            <person name="Breitenwieser F."/>
            <person name="Doll E."/>
            <person name="Von Neubeck M."/>
            <person name="Busse H.-J."/>
            <person name="Scherer S."/>
        </authorList>
    </citation>
    <scope>NUCLEOTIDE SEQUENCE [LARGE SCALE GENOMIC DNA]</scope>
    <source>
        <strain evidence="5 6">DSM 22130</strain>
    </source>
</reference>
<proteinExistence type="predicted"/>
<dbReference type="GO" id="GO:0004315">
    <property type="term" value="F:3-oxoacyl-[acyl-carrier-protein] synthase activity"/>
    <property type="evidence" value="ECO:0007669"/>
    <property type="project" value="InterPro"/>
</dbReference>
<accession>A0A4Q9KQ80</accession>
<keyword evidence="6" id="KW-1185">Reference proteome</keyword>
<sequence>MHKVSVSGVRLAGVVACLPEQLLDNRVACEELFGDSVETLIKATGIEKRAIAAPGTTALDLNVAAARCLLDATGTAPEEIGAVVCVTFTPEYLMPSDAPSAQHRLGLPTDVMAFDVSMACSGYGYGLYLGATLARATNKKVLVLDGDVQSAYVSDTDKATVPVMADVGTASLIVGDESAEPWDFAFYTDGSQREALFVPAGGTRRPTRPEDLEPITYEDGSSRRDVDIFMDGFAIFRFVALTASKFIKEFMTVEAIEPDSLDAFVPHQANIYMIGQLAKKLRIADAMTWKSGHLFGNPASASIPLTIAHHQSTHAAEAGRTLIAGFGGGLSISVGVLRLPGDSVYQVIEYGEVADHG</sequence>
<protein>
    <submittedName>
        <fullName evidence="5">Ketoacyl-ACP synthase III</fullName>
    </submittedName>
</protein>
<dbReference type="Pfam" id="PF08541">
    <property type="entry name" value="ACP_syn_III_C"/>
    <property type="match status" value="1"/>
</dbReference>
<dbReference type="Gene3D" id="3.40.47.10">
    <property type="match status" value="1"/>
</dbReference>
<dbReference type="Proteomes" id="UP000291933">
    <property type="component" value="Unassembled WGS sequence"/>
</dbReference>
<feature type="domain" description="Beta-ketoacyl-[acyl-carrier-protein] synthase III N-terminal" evidence="4">
    <location>
        <begin position="114"/>
        <end position="190"/>
    </location>
</feature>
<dbReference type="RefSeq" id="WP_131170623.1">
    <property type="nucleotide sequence ID" value="NZ_FXTL01000001.1"/>
</dbReference>
<dbReference type="Pfam" id="PF08545">
    <property type="entry name" value="ACP_syn_III"/>
    <property type="match status" value="1"/>
</dbReference>
<dbReference type="GO" id="GO:0044550">
    <property type="term" value="P:secondary metabolite biosynthetic process"/>
    <property type="evidence" value="ECO:0007669"/>
    <property type="project" value="TreeGrafter"/>
</dbReference>
<name>A0A4Q9KQ80_PROTD</name>
<evidence type="ECO:0000259" key="3">
    <source>
        <dbReference type="Pfam" id="PF08541"/>
    </source>
</evidence>
<evidence type="ECO:0000313" key="6">
    <source>
        <dbReference type="Proteomes" id="UP000291933"/>
    </source>
</evidence>
<dbReference type="InterPro" id="IPR013747">
    <property type="entry name" value="ACP_syn_III_C"/>
</dbReference>
<dbReference type="InterPro" id="IPR013751">
    <property type="entry name" value="ACP_syn_III_N"/>
</dbReference>
<evidence type="ECO:0000256" key="2">
    <source>
        <dbReference type="ARBA" id="ARBA00023315"/>
    </source>
</evidence>
<gene>
    <name evidence="5" type="ORF">ET996_00620</name>
</gene>
<dbReference type="AlphaFoldDB" id="A0A4Q9KQ80"/>
<dbReference type="SUPFAM" id="SSF53901">
    <property type="entry name" value="Thiolase-like"/>
    <property type="match status" value="1"/>
</dbReference>
<dbReference type="CDD" id="cd00830">
    <property type="entry name" value="KAS_III"/>
    <property type="match status" value="1"/>
</dbReference>
<keyword evidence="1" id="KW-0808">Transferase</keyword>
<keyword evidence="2" id="KW-0012">Acyltransferase</keyword>
<dbReference type="OrthoDB" id="9815506at2"/>
<comment type="caution">
    <text evidence="5">The sequence shown here is derived from an EMBL/GenBank/DDBJ whole genome shotgun (WGS) entry which is preliminary data.</text>
</comment>
<dbReference type="PANTHER" id="PTHR34069">
    <property type="entry name" value="3-OXOACYL-[ACYL-CARRIER-PROTEIN] SYNTHASE 3"/>
    <property type="match status" value="1"/>
</dbReference>
<dbReference type="GO" id="GO:0006633">
    <property type="term" value="P:fatty acid biosynthetic process"/>
    <property type="evidence" value="ECO:0007669"/>
    <property type="project" value="InterPro"/>
</dbReference>
<evidence type="ECO:0000256" key="1">
    <source>
        <dbReference type="ARBA" id="ARBA00022679"/>
    </source>
</evidence>
<dbReference type="EMBL" id="SDMR01000001">
    <property type="protein sequence ID" value="TBT96210.1"/>
    <property type="molecule type" value="Genomic_DNA"/>
</dbReference>
<dbReference type="InterPro" id="IPR016039">
    <property type="entry name" value="Thiolase-like"/>
</dbReference>